<keyword evidence="3" id="KW-1185">Reference proteome</keyword>
<name>A0A150G103_GONPE</name>
<feature type="compositionally biased region" description="Gly residues" evidence="1">
    <location>
        <begin position="78"/>
        <end position="91"/>
    </location>
</feature>
<sequence length="191" mass="18519">MDPPPSSPARTPLPRGPLLLRQLLPVRECVALTADGAGPAAPGVGPTAAAAGALGAELERALDSVAALVTSLAAQHLQGGGGGGAAAGPGAGPAAHSASQRGPGCGPGLGGPGLAALLAGGVAALNARSAPAPALPPAPPCLAPDAVWRVADLKEWLTAAGFSADVFALAARRPPPGRREWLELLRSKAHT</sequence>
<reference evidence="3" key="1">
    <citation type="journal article" date="2016" name="Nat. Commun.">
        <title>The Gonium pectorale genome demonstrates co-option of cell cycle regulation during the evolution of multicellularity.</title>
        <authorList>
            <person name="Hanschen E.R."/>
            <person name="Marriage T.N."/>
            <person name="Ferris P.J."/>
            <person name="Hamaji T."/>
            <person name="Toyoda A."/>
            <person name="Fujiyama A."/>
            <person name="Neme R."/>
            <person name="Noguchi H."/>
            <person name="Minakuchi Y."/>
            <person name="Suzuki M."/>
            <person name="Kawai-Toyooka H."/>
            <person name="Smith D.R."/>
            <person name="Sparks H."/>
            <person name="Anderson J."/>
            <person name="Bakaric R."/>
            <person name="Luria V."/>
            <person name="Karger A."/>
            <person name="Kirschner M.W."/>
            <person name="Durand P.M."/>
            <person name="Michod R.E."/>
            <person name="Nozaki H."/>
            <person name="Olson B.J."/>
        </authorList>
    </citation>
    <scope>NUCLEOTIDE SEQUENCE [LARGE SCALE GENOMIC DNA]</scope>
    <source>
        <strain evidence="3">NIES-2863</strain>
    </source>
</reference>
<evidence type="ECO:0000313" key="3">
    <source>
        <dbReference type="Proteomes" id="UP000075714"/>
    </source>
</evidence>
<evidence type="ECO:0000256" key="1">
    <source>
        <dbReference type="SAM" id="MobiDB-lite"/>
    </source>
</evidence>
<dbReference type="Proteomes" id="UP000075714">
    <property type="component" value="Unassembled WGS sequence"/>
</dbReference>
<dbReference type="AlphaFoldDB" id="A0A150G103"/>
<gene>
    <name evidence="2" type="ORF">GPECTOR_87g418</name>
</gene>
<feature type="region of interest" description="Disordered" evidence="1">
    <location>
        <begin position="78"/>
        <end position="106"/>
    </location>
</feature>
<protein>
    <submittedName>
        <fullName evidence="2">Uncharacterized protein</fullName>
    </submittedName>
</protein>
<comment type="caution">
    <text evidence="2">The sequence shown here is derived from an EMBL/GenBank/DDBJ whole genome shotgun (WGS) entry which is preliminary data.</text>
</comment>
<dbReference type="EMBL" id="LSYV01000088">
    <property type="protein sequence ID" value="KXZ43556.1"/>
    <property type="molecule type" value="Genomic_DNA"/>
</dbReference>
<accession>A0A150G103</accession>
<evidence type="ECO:0000313" key="2">
    <source>
        <dbReference type="EMBL" id="KXZ43556.1"/>
    </source>
</evidence>
<proteinExistence type="predicted"/>
<organism evidence="2 3">
    <name type="scientific">Gonium pectorale</name>
    <name type="common">Green alga</name>
    <dbReference type="NCBI Taxonomy" id="33097"/>
    <lineage>
        <taxon>Eukaryota</taxon>
        <taxon>Viridiplantae</taxon>
        <taxon>Chlorophyta</taxon>
        <taxon>core chlorophytes</taxon>
        <taxon>Chlorophyceae</taxon>
        <taxon>CS clade</taxon>
        <taxon>Chlamydomonadales</taxon>
        <taxon>Volvocaceae</taxon>
        <taxon>Gonium</taxon>
    </lineage>
</organism>